<evidence type="ECO:0000256" key="2">
    <source>
        <dbReference type="SAM" id="MobiDB-lite"/>
    </source>
</evidence>
<organism evidence="5 6">
    <name type="scientific">Cryptococcus gattii EJB2</name>
    <dbReference type="NCBI Taxonomy" id="1296103"/>
    <lineage>
        <taxon>Eukaryota</taxon>
        <taxon>Fungi</taxon>
        <taxon>Dikarya</taxon>
        <taxon>Basidiomycota</taxon>
        <taxon>Agaricomycotina</taxon>
        <taxon>Tremellomycetes</taxon>
        <taxon>Tremellales</taxon>
        <taxon>Cryptococcaceae</taxon>
        <taxon>Cryptococcus</taxon>
        <taxon>Cryptococcus gattii species complex</taxon>
    </lineage>
</organism>
<dbReference type="InterPro" id="IPR001936">
    <property type="entry name" value="RasGAP_dom"/>
</dbReference>
<dbReference type="Pfam" id="PF00616">
    <property type="entry name" value="RasGAP"/>
    <property type="match status" value="1"/>
</dbReference>
<protein>
    <submittedName>
        <fullName evidence="5">IQ domain-containing GTPase activating protein</fullName>
    </submittedName>
</protein>
<dbReference type="Pfam" id="PF00612">
    <property type="entry name" value="IQ"/>
    <property type="match status" value="3"/>
</dbReference>
<dbReference type="InterPro" id="IPR008936">
    <property type="entry name" value="Rho_GTPase_activation_prot"/>
</dbReference>
<name>A0ABR5BMZ9_9TREE</name>
<dbReference type="InterPro" id="IPR000048">
    <property type="entry name" value="IQ_motif_EF-hand-BS"/>
</dbReference>
<sequence length="2082" mass="231881">MSNDPQHSPPRGASGLGRSSSIFSYQTRLLSRNNSNISLSNGRQTPTNHSSITASPAYASLASVAGKGAPADSPPSTPIRRAVAKMVIDNSPSPTSTPAARTVSKHVRAAKSVDLVRNQWEAKIAGAQDGGATHTMQKGGRGISVIPRTAPMPSDAQLPTPSSIPSTEFTEQAATQVDVSLAKVPTSFDSEKDESSRFSSSYMAQRVAKRATVYGASEFDSIRIPSTVSKASGPVSPIVRPTSPSIASTVPLLSPNTTGESLAPTVRGQSVEERLAIAKANALKRRQAREQAKAAVTQTQPPTQPTVEKGIISGQQVALDDESGIAKKMPSQDKLTNSNMFQSEMTNGKIEANSSHTIKPMANVTVAKQPSPSIPLASKVAVSPFRDPFTPSSRPTELTTPAPSTVSDSNPLYSRSSLRSIATPPSASSSTSRYIPSDLSSSVASASPSESSAPSSGGGKYGSISRTDRRRLGRHLPRIASGEKGWEDDEASKGNGNPSEARRVPSTLGKHSTILADSEEENKPPGPKIGKKIDGHVTTNFTPKASIARATLPPDILAPSANENQPYPQASRVPSTPSKRRSQFMPLTPKSTITDAINPKSPRPELTGEEMKGLMNAVGSLPARGDQKDEEDGVTGMSNRLRLTKSRLPPSASSASVAPIPLPSKRLIQTNWMDKHRHALGSYEYLCHVGEAQQWIEGCLEEELPFGVTEMEEGLKNGVVLAKLARVYEGEEVVKKIWTESCSQPIQETKHRYKQSDNINYFLNFVRNVGMPETFIFELTDLYNKKNIPKVIFCIHVLSHLLARLGRAERIGNLVGQFEFTNEQIAAAQKDLHGIAMPNFGDAGKSLAKEASWAPEEPEETEDEKRDRLLQECEDSIVGLQRHLQGHLARMRSSRIQAQLELAEPITRRLQARARGALCRRALSAELERRKHLHSMAQSIQAAVRGQTVRKSWEKRVREVRNLEVEGLQAHLKGLLARTKRKTVEKGLGNTMKGVTGLQAHCRGCLVRRKRRAYKTSLEEHQTVQSISSFQALLRGRLHRQTAATQQRKIVGQTATFTSLQSHLRGAIVRRNIRAQGQKMDDATNYVVAVQAVARGVLTRNKKRIFTRELQQSTSSTVSFQAFARAHLAKQSHKSMQKALAKVEVAGSVGGLQAFLRTKLAKKQTTEQKKKLEFVQPDVIGFQAMARGYLAREEYHFWRDYLHDGKTIGALVFLQSLMRGFIARRRHYIRTSFIHRNVDKIVKIQALWRGRQQRVSYEKLITGIDVDVPTIQSYMHLLDDTESDFADQVRIEALRGQVVDLIRENQTLETEVKDLDTKIALIINNQMTFQELARAKRRTETATYHAPNNDPFSSGVHLDRTNQRKLELYEQLFFMLQTKPEYISRLLRVLSIDDESAEKERRLVEGVTMILFAFGHERREEYLFHKLLQLAVHEEILRAPTLQDLVHSRFPIIPVTAQYIKTSLTPYIHNVIAPHVMRIVDAPELDLCTDPVRLYIGAINAEETQTGMPSALPRDRNADQILQEHAITRALFIRNLQELRNLTDFLLTDLLQSHDKLPYTIRLMAREALLALQRKFPEAMDDDLVPVVARTVILPFLLPAIVAPEQFGMAPDGVGAVERRNLSELANLLTHVAGQGYTDTPDQRLIRTPLEAFITAMAFPFREWLLDVANVEHAEGHFHAHELFESTIEAKPIKITRKDIYGMLSALIQHVDVLTHGSKNDPIVPILEELEGPPIDYDKSKNQVNLRLTNRLAGPTPGDPKAGAKADWIQAKRHVLAVLRVQTGKTLFDVLVSRPEDIHEQLWIQEVHRDIALENARKARHGLPPAHVEAEYQIESIRSLPFHEVKSRAIEFCMKLERSGRLSREDNLQGLLVSIASDIRQKHHLRKLRKDNLAGMIKAHEDMSKKKGEFEGRVQAYHDYIDGAMAELQAKGKKKPLFMSKQYRHQMSQKKQGKQAKFGSYKYTAADLYGKRILLSVNQFSPRQFDKLFIVISSNEVGVFNLELSYPSSSTLPGSSLRQDEVRMEDLLGAQYENKERLDMFEGQAAFNLNMLIHQINKSRSPPNFEINIGPLLTKCTEFYNS</sequence>
<feature type="region of interest" description="Disordered" evidence="2">
    <location>
        <begin position="1"/>
        <end position="20"/>
    </location>
</feature>
<feature type="compositionally biased region" description="Basic residues" evidence="2">
    <location>
        <begin position="468"/>
        <end position="477"/>
    </location>
</feature>
<dbReference type="PANTHER" id="PTHR14149">
    <property type="entry name" value="RAS GTPASE-ACTIVATING PROTEIN WITH IQ MOTIF"/>
    <property type="match status" value="1"/>
</dbReference>
<feature type="region of interest" description="Disordered" evidence="2">
    <location>
        <begin position="847"/>
        <end position="866"/>
    </location>
</feature>
<dbReference type="SUPFAM" id="SSF47576">
    <property type="entry name" value="Calponin-homology domain, CH-domain"/>
    <property type="match status" value="1"/>
</dbReference>
<dbReference type="Proteomes" id="UP000054272">
    <property type="component" value="Unassembled WGS sequence"/>
</dbReference>
<dbReference type="SMART" id="SM00015">
    <property type="entry name" value="IQ"/>
    <property type="match status" value="10"/>
</dbReference>
<reference evidence="5 6" key="1">
    <citation type="submission" date="2015-01" db="EMBL/GenBank/DDBJ databases">
        <title>The Genome Sequence of Cryptococcus gattii EJB2.</title>
        <authorList>
            <consortium name="The Broad Institute Genomics Platform"/>
            <person name="Cuomo C."/>
            <person name="Litvintseva A."/>
            <person name="Chen Y."/>
            <person name="Heitman J."/>
            <person name="Sun S."/>
            <person name="Springer D."/>
            <person name="Dromer F."/>
            <person name="Young S."/>
            <person name="Zeng Q."/>
            <person name="Gargeya S."/>
            <person name="Abouelleil A."/>
            <person name="Alvarado L."/>
            <person name="Chapman S.B."/>
            <person name="Gainer-Dewar J."/>
            <person name="Goldberg J."/>
            <person name="Griggs A."/>
            <person name="Gujja S."/>
            <person name="Hansen M."/>
            <person name="Howarth C."/>
            <person name="Imamovic A."/>
            <person name="Larimer J."/>
            <person name="Murphy C."/>
            <person name="Naylor J."/>
            <person name="Pearson M."/>
            <person name="Priest M."/>
            <person name="Roberts A."/>
            <person name="Saif S."/>
            <person name="Shea T."/>
            <person name="Sykes S."/>
            <person name="Wortman J."/>
            <person name="Nusbaum C."/>
            <person name="Birren B."/>
        </authorList>
    </citation>
    <scope>NUCLEOTIDE SEQUENCE [LARGE SCALE GENOMIC DNA]</scope>
    <source>
        <strain evidence="5 6">EJB2</strain>
    </source>
</reference>
<dbReference type="InterPro" id="IPR036872">
    <property type="entry name" value="CH_dom_sf"/>
</dbReference>
<dbReference type="InterPro" id="IPR001715">
    <property type="entry name" value="CH_dom"/>
</dbReference>
<keyword evidence="6" id="KW-1185">Reference proteome</keyword>
<dbReference type="Pfam" id="PF03836">
    <property type="entry name" value="RasGAP_C"/>
    <property type="match status" value="1"/>
</dbReference>
<feature type="compositionally biased region" description="Polar residues" evidence="2">
    <location>
        <begin position="561"/>
        <end position="577"/>
    </location>
</feature>
<feature type="compositionally biased region" description="Polar residues" evidence="2">
    <location>
        <begin position="44"/>
        <end position="54"/>
    </location>
</feature>
<dbReference type="Gene3D" id="1.10.418.10">
    <property type="entry name" value="Calponin-like domain"/>
    <property type="match status" value="1"/>
</dbReference>
<dbReference type="Gene3D" id="1.10.506.10">
    <property type="entry name" value="GTPase Activation - p120gap, domain 1"/>
    <property type="match status" value="1"/>
</dbReference>
<dbReference type="SUPFAM" id="SSF48350">
    <property type="entry name" value="GTPase activation domain, GAP"/>
    <property type="match status" value="1"/>
</dbReference>
<feature type="region of interest" description="Disordered" evidence="2">
    <location>
        <begin position="384"/>
        <end position="607"/>
    </location>
</feature>
<dbReference type="SMART" id="SM00033">
    <property type="entry name" value="CH"/>
    <property type="match status" value="1"/>
</dbReference>
<dbReference type="PROSITE" id="PS50096">
    <property type="entry name" value="IQ"/>
    <property type="match status" value="10"/>
</dbReference>
<feature type="coiled-coil region" evidence="1">
    <location>
        <begin position="1291"/>
        <end position="1325"/>
    </location>
</feature>
<feature type="compositionally biased region" description="Low complexity" evidence="2">
    <location>
        <begin position="419"/>
        <end position="455"/>
    </location>
</feature>
<evidence type="ECO:0000313" key="5">
    <source>
        <dbReference type="EMBL" id="KIR77026.1"/>
    </source>
</evidence>
<dbReference type="PROSITE" id="PS50021">
    <property type="entry name" value="CH"/>
    <property type="match status" value="1"/>
</dbReference>
<dbReference type="Gene3D" id="1.20.5.190">
    <property type="match status" value="1"/>
</dbReference>
<dbReference type="PANTHER" id="PTHR14149:SF14">
    <property type="entry name" value="CALPONIN-HOMOLOGY (CH) DOMAIN-CONTAINING PROTEIN"/>
    <property type="match status" value="1"/>
</dbReference>
<dbReference type="Pfam" id="PF00307">
    <property type="entry name" value="CH"/>
    <property type="match status" value="1"/>
</dbReference>
<evidence type="ECO:0000256" key="1">
    <source>
        <dbReference type="SAM" id="Coils"/>
    </source>
</evidence>
<accession>A0ABR5BMZ9</accession>
<gene>
    <name evidence="5" type="ORF">I306_05963</name>
</gene>
<evidence type="ECO:0000259" key="4">
    <source>
        <dbReference type="PROSITE" id="PS50021"/>
    </source>
</evidence>
<dbReference type="PROSITE" id="PS50018">
    <property type="entry name" value="RAS_GTPASE_ACTIV_2"/>
    <property type="match status" value="1"/>
</dbReference>
<dbReference type="SMART" id="SM00323">
    <property type="entry name" value="RasGAP"/>
    <property type="match status" value="1"/>
</dbReference>
<feature type="domain" description="Ras-GAP" evidence="3">
    <location>
        <begin position="1406"/>
        <end position="1634"/>
    </location>
</feature>
<dbReference type="InterPro" id="IPR000593">
    <property type="entry name" value="RasGAP_C"/>
</dbReference>
<proteinExistence type="predicted"/>
<feature type="domain" description="Calponin-homology (CH)" evidence="4">
    <location>
        <begin position="686"/>
        <end position="802"/>
    </location>
</feature>
<feature type="compositionally biased region" description="Low complexity" evidence="2">
    <location>
        <begin position="34"/>
        <end position="43"/>
    </location>
</feature>
<feature type="compositionally biased region" description="Polar residues" evidence="2">
    <location>
        <begin position="390"/>
        <end position="418"/>
    </location>
</feature>
<dbReference type="EMBL" id="KN848765">
    <property type="protein sequence ID" value="KIR77026.1"/>
    <property type="molecule type" value="Genomic_DNA"/>
</dbReference>
<dbReference type="CDD" id="cd21206">
    <property type="entry name" value="CH_IQGAP"/>
    <property type="match status" value="1"/>
</dbReference>
<evidence type="ECO:0000259" key="3">
    <source>
        <dbReference type="PROSITE" id="PS50018"/>
    </source>
</evidence>
<feature type="region of interest" description="Disordered" evidence="2">
    <location>
        <begin position="34"/>
        <end position="54"/>
    </location>
</feature>
<keyword evidence="1" id="KW-0175">Coiled coil</keyword>
<evidence type="ECO:0000313" key="6">
    <source>
        <dbReference type="Proteomes" id="UP000054272"/>
    </source>
</evidence>
<dbReference type="SUPFAM" id="SSF143885">
    <property type="entry name" value="RGC domain-like"/>
    <property type="match status" value="1"/>
</dbReference>